<feature type="transmembrane region" description="Helical" evidence="2">
    <location>
        <begin position="341"/>
        <end position="361"/>
    </location>
</feature>
<sequence length="514" mass="52136">MSGVLAVGPAASSDTELEPPAMARALRMSLSRLRPGRLAGALAAVLASAAFVAAPAAADPTPTPSGAAEQPAEDAAGSVSWSVQPSTANGPDGRTAFTYDLEPGGTVSDVVRVNNFSDTPQVFRVYSQDAINTPEGGFSLLEGSETPVGAGLWAAVDHAQVEVPAGGHVDLPFTLTVPANATPGDHAGGIVASLTDVVTEENDNQVLVENRVGTRIYLRVAGELSPSVRIQAVSASFDGGWIPFTGGDLTVGYELENTGNVRLTGSQLVDVEGPLGIGLKSVHPDELPELLPGQKYTVTVEATGVQRLGRVTARLTVDPSSLNVPEGSPEPPSVTGVASAWAIPWPELVVLLVVVVLLWMLRLRSRGRRRRAAEAIAAAEARGRAAAAAELQAPRVIAVVTGGLLALLALFGPGGGLTATASERPPGPGEMDVTVTVPSTTPTGDDTGDDSGDDSGDDGDDSGDDGAAGGDEDGAGEHPPTGADIAGWAGLGALLLVFGTLMARSMRGTDEAAA</sequence>
<dbReference type="OrthoDB" id="4336304at2"/>
<protein>
    <submittedName>
        <fullName evidence="3">DUF916 domain-containing protein</fullName>
    </submittedName>
</protein>
<feature type="region of interest" description="Disordered" evidence="1">
    <location>
        <begin position="419"/>
        <end position="483"/>
    </location>
</feature>
<feature type="compositionally biased region" description="Acidic residues" evidence="1">
    <location>
        <begin position="446"/>
        <end position="474"/>
    </location>
</feature>
<feature type="transmembrane region" description="Helical" evidence="2">
    <location>
        <begin position="396"/>
        <end position="416"/>
    </location>
</feature>
<keyword evidence="2" id="KW-0472">Membrane</keyword>
<accession>A0A4R4RL48</accession>
<reference evidence="3 4" key="1">
    <citation type="submission" date="2019-02" db="EMBL/GenBank/DDBJ databases">
        <title>Draft genome sequences of novel Actinobacteria.</title>
        <authorList>
            <person name="Sahin N."/>
            <person name="Ay H."/>
            <person name="Saygin H."/>
        </authorList>
    </citation>
    <scope>NUCLEOTIDE SEQUENCE [LARGE SCALE GENOMIC DNA]</scope>
    <source>
        <strain evidence="3 4">KC603</strain>
    </source>
</reference>
<evidence type="ECO:0000313" key="3">
    <source>
        <dbReference type="EMBL" id="TDC49233.1"/>
    </source>
</evidence>
<feature type="region of interest" description="Disordered" evidence="1">
    <location>
        <begin position="56"/>
        <end position="94"/>
    </location>
</feature>
<evidence type="ECO:0000313" key="4">
    <source>
        <dbReference type="Proteomes" id="UP000295621"/>
    </source>
</evidence>
<feature type="transmembrane region" description="Helical" evidence="2">
    <location>
        <begin position="485"/>
        <end position="503"/>
    </location>
</feature>
<feature type="compositionally biased region" description="Low complexity" evidence="1">
    <location>
        <begin position="56"/>
        <end position="68"/>
    </location>
</feature>
<keyword evidence="4" id="KW-1185">Reference proteome</keyword>
<dbReference type="AlphaFoldDB" id="A0A4R4RL48"/>
<dbReference type="EMBL" id="SMKL01000044">
    <property type="protein sequence ID" value="TDC49233.1"/>
    <property type="molecule type" value="Genomic_DNA"/>
</dbReference>
<name>A0A4R4RL48_9ACTN</name>
<comment type="caution">
    <text evidence="3">The sequence shown here is derived from an EMBL/GenBank/DDBJ whole genome shotgun (WGS) entry which is preliminary data.</text>
</comment>
<gene>
    <name evidence="3" type="ORF">E1212_18700</name>
</gene>
<organism evidence="3 4">
    <name type="scientific">Jiangella ureilytica</name>
    <dbReference type="NCBI Taxonomy" id="2530374"/>
    <lineage>
        <taxon>Bacteria</taxon>
        <taxon>Bacillati</taxon>
        <taxon>Actinomycetota</taxon>
        <taxon>Actinomycetes</taxon>
        <taxon>Jiangellales</taxon>
        <taxon>Jiangellaceae</taxon>
        <taxon>Jiangella</taxon>
    </lineage>
</organism>
<feature type="compositionally biased region" description="Polar residues" evidence="1">
    <location>
        <begin position="79"/>
        <end position="89"/>
    </location>
</feature>
<evidence type="ECO:0000256" key="1">
    <source>
        <dbReference type="SAM" id="MobiDB-lite"/>
    </source>
</evidence>
<proteinExistence type="predicted"/>
<evidence type="ECO:0000256" key="2">
    <source>
        <dbReference type="SAM" id="Phobius"/>
    </source>
</evidence>
<dbReference type="Proteomes" id="UP000295621">
    <property type="component" value="Unassembled WGS sequence"/>
</dbReference>
<keyword evidence="2" id="KW-1133">Transmembrane helix</keyword>
<keyword evidence="2" id="KW-0812">Transmembrane</keyword>